<dbReference type="AlphaFoldDB" id="A0AAV5NX42"/>
<comment type="subcellular location">
    <subcellularLocation>
        <location evidence="1">Cytoplasm</location>
        <location evidence="1">Cytosol</location>
    </subcellularLocation>
</comment>
<evidence type="ECO:0000256" key="1">
    <source>
        <dbReference type="ARBA" id="ARBA00004514"/>
    </source>
</evidence>
<evidence type="ECO:0000256" key="5">
    <source>
        <dbReference type="ARBA" id="ARBA00093797"/>
    </source>
</evidence>
<keyword evidence="7" id="KW-1185">Reference proteome</keyword>
<keyword evidence="6" id="KW-0282">Flagellum</keyword>
<sequence length="101" mass="11813">MSNILTDLSDLDQQLLSFLEKDEIIAEEIVAVVDKREQLLQSALQEFEKSPDLVNKEEWQQAVERTQKIVLLMQANTNKIADHLKKYRHGNKSVQLYKKFL</sequence>
<evidence type="ECO:0000256" key="4">
    <source>
        <dbReference type="ARBA" id="ARBA00023186"/>
    </source>
</evidence>
<keyword evidence="3" id="KW-1005">Bacterial flagellum biogenesis</keyword>
<keyword evidence="6" id="KW-0969">Cilium</keyword>
<evidence type="ECO:0000313" key="7">
    <source>
        <dbReference type="Proteomes" id="UP001156690"/>
    </source>
</evidence>
<evidence type="ECO:0000256" key="2">
    <source>
        <dbReference type="ARBA" id="ARBA00022490"/>
    </source>
</evidence>
<evidence type="ECO:0000256" key="3">
    <source>
        <dbReference type="ARBA" id="ARBA00022795"/>
    </source>
</evidence>
<gene>
    <name evidence="6" type="ORF">GCM10007932_45680</name>
</gene>
<protein>
    <recommendedName>
        <fullName evidence="5">Flagellar protein FliT</fullName>
    </recommendedName>
</protein>
<dbReference type="Proteomes" id="UP001156690">
    <property type="component" value="Unassembled WGS sequence"/>
</dbReference>
<accession>A0AAV5NX42</accession>
<dbReference type="RefSeq" id="WP_101112849.1">
    <property type="nucleotide sequence ID" value="NZ_AP025144.1"/>
</dbReference>
<proteinExistence type="predicted"/>
<keyword evidence="6" id="KW-0966">Cell projection</keyword>
<organism evidence="6 7">
    <name type="scientific">Vibrio penaeicida</name>
    <dbReference type="NCBI Taxonomy" id="104609"/>
    <lineage>
        <taxon>Bacteria</taxon>
        <taxon>Pseudomonadati</taxon>
        <taxon>Pseudomonadota</taxon>
        <taxon>Gammaproteobacteria</taxon>
        <taxon>Vibrionales</taxon>
        <taxon>Vibrionaceae</taxon>
        <taxon>Vibrio</taxon>
    </lineage>
</organism>
<comment type="caution">
    <text evidence="6">The sequence shown here is derived from an EMBL/GenBank/DDBJ whole genome shotgun (WGS) entry which is preliminary data.</text>
</comment>
<dbReference type="Pfam" id="PF05400">
    <property type="entry name" value="FliT"/>
    <property type="match status" value="1"/>
</dbReference>
<keyword evidence="2" id="KW-0963">Cytoplasm</keyword>
<dbReference type="EMBL" id="BSNX01000067">
    <property type="protein sequence ID" value="GLQ75206.1"/>
    <property type="molecule type" value="Genomic_DNA"/>
</dbReference>
<keyword evidence="4" id="KW-0143">Chaperone</keyword>
<name>A0AAV5NX42_9VIBR</name>
<dbReference type="InterPro" id="IPR008622">
    <property type="entry name" value="FliT"/>
</dbReference>
<reference evidence="7" key="1">
    <citation type="journal article" date="2019" name="Int. J. Syst. Evol. Microbiol.">
        <title>The Global Catalogue of Microorganisms (GCM) 10K type strain sequencing project: providing services to taxonomists for standard genome sequencing and annotation.</title>
        <authorList>
            <consortium name="The Broad Institute Genomics Platform"/>
            <consortium name="The Broad Institute Genome Sequencing Center for Infectious Disease"/>
            <person name="Wu L."/>
            <person name="Ma J."/>
        </authorList>
    </citation>
    <scope>NUCLEOTIDE SEQUENCE [LARGE SCALE GENOMIC DNA]</scope>
    <source>
        <strain evidence="7">NBRC 15640</strain>
    </source>
</reference>
<evidence type="ECO:0000313" key="6">
    <source>
        <dbReference type="EMBL" id="GLQ75206.1"/>
    </source>
</evidence>